<dbReference type="InterPro" id="IPR011991">
    <property type="entry name" value="ArsR-like_HTH"/>
</dbReference>
<dbReference type="InterPro" id="IPR036390">
    <property type="entry name" value="WH_DNA-bd_sf"/>
</dbReference>
<keyword evidence="3" id="KW-0804">Transcription</keyword>
<dbReference type="CDD" id="cd00090">
    <property type="entry name" value="HTH_ARSR"/>
    <property type="match status" value="1"/>
</dbReference>
<sequence length="172" mass="19192">MLKWLAHQRELKMTRRSTSRHEAELQWVERIAKYCADQDGLPMIAGRCLGWLTICDPPEQSAGEIAEAIGASRASLTTNLRLLGSVGFVSQVTRPGSRTVYYRVDDDAWEKVVLRQVASLRALGEIVQAGVELVGASPKRAARARTAYEVFKWIERVFADVAPPSAARARRR</sequence>
<dbReference type="InterPro" id="IPR036388">
    <property type="entry name" value="WH-like_DNA-bd_sf"/>
</dbReference>
<dbReference type="EMBL" id="JAIRAU010000001">
    <property type="protein sequence ID" value="MBZ5707893.1"/>
    <property type="molecule type" value="Genomic_DNA"/>
</dbReference>
<reference evidence="4" key="1">
    <citation type="submission" date="2021-08" db="EMBL/GenBank/DDBJ databases">
        <authorList>
            <person name="Stevens D.C."/>
        </authorList>
    </citation>
    <scope>NUCLEOTIDE SEQUENCE</scope>
    <source>
        <strain evidence="4">DSM 53165</strain>
    </source>
</reference>
<comment type="caution">
    <text evidence="4">The sequence shown here is derived from an EMBL/GenBank/DDBJ whole genome shotgun (WGS) entry which is preliminary data.</text>
</comment>
<name>A0ABS7TI42_9BACT</name>
<evidence type="ECO:0000256" key="2">
    <source>
        <dbReference type="ARBA" id="ARBA00023125"/>
    </source>
</evidence>
<evidence type="ECO:0000313" key="5">
    <source>
        <dbReference type="Proteomes" id="UP001139031"/>
    </source>
</evidence>
<dbReference type="Proteomes" id="UP001139031">
    <property type="component" value="Unassembled WGS sequence"/>
</dbReference>
<dbReference type="SUPFAM" id="SSF46785">
    <property type="entry name" value="Winged helix' DNA-binding domain"/>
    <property type="match status" value="1"/>
</dbReference>
<dbReference type="Gene3D" id="1.10.10.10">
    <property type="entry name" value="Winged helix-like DNA-binding domain superfamily/Winged helix DNA-binding domain"/>
    <property type="match status" value="1"/>
</dbReference>
<evidence type="ECO:0000313" key="4">
    <source>
        <dbReference type="EMBL" id="MBZ5707893.1"/>
    </source>
</evidence>
<proteinExistence type="predicted"/>
<evidence type="ECO:0000256" key="1">
    <source>
        <dbReference type="ARBA" id="ARBA00023015"/>
    </source>
</evidence>
<dbReference type="PANTHER" id="PTHR38465:SF2">
    <property type="entry name" value="HTH-TYPE TRANSCRIPTIONAL REGULATOR MMPR5"/>
    <property type="match status" value="1"/>
</dbReference>
<keyword evidence="1" id="KW-0805">Transcription regulation</keyword>
<dbReference type="PANTHER" id="PTHR38465">
    <property type="entry name" value="HTH-TYPE TRANSCRIPTIONAL REGULATOR MJ1563-RELATED"/>
    <property type="match status" value="1"/>
</dbReference>
<dbReference type="RefSeq" id="WP_224189655.1">
    <property type="nucleotide sequence ID" value="NZ_JAIRAU010000001.1"/>
</dbReference>
<keyword evidence="2" id="KW-0238">DNA-binding</keyword>
<protein>
    <submittedName>
        <fullName evidence="4">Transcriptional regulator</fullName>
    </submittedName>
</protein>
<organism evidence="4 5">
    <name type="scientific">Nannocystis pusilla</name>
    <dbReference type="NCBI Taxonomy" id="889268"/>
    <lineage>
        <taxon>Bacteria</taxon>
        <taxon>Pseudomonadati</taxon>
        <taxon>Myxococcota</taxon>
        <taxon>Polyangia</taxon>
        <taxon>Nannocystales</taxon>
        <taxon>Nannocystaceae</taxon>
        <taxon>Nannocystis</taxon>
    </lineage>
</organism>
<evidence type="ECO:0000256" key="3">
    <source>
        <dbReference type="ARBA" id="ARBA00023163"/>
    </source>
</evidence>
<dbReference type="InterPro" id="IPR052362">
    <property type="entry name" value="HTH-GbsR_regulator"/>
</dbReference>
<keyword evidence="5" id="KW-1185">Reference proteome</keyword>
<accession>A0ABS7TI42</accession>
<gene>
    <name evidence="4" type="ORF">K7C98_01380</name>
</gene>